<dbReference type="EMBL" id="QUTA01006457">
    <property type="protein sequence ID" value="RHY11061.1"/>
    <property type="molecule type" value="Genomic_DNA"/>
</dbReference>
<organism evidence="1 2">
    <name type="scientific">Aphanomyces astaci</name>
    <name type="common">Crayfish plague agent</name>
    <dbReference type="NCBI Taxonomy" id="112090"/>
    <lineage>
        <taxon>Eukaryota</taxon>
        <taxon>Sar</taxon>
        <taxon>Stramenopiles</taxon>
        <taxon>Oomycota</taxon>
        <taxon>Saprolegniomycetes</taxon>
        <taxon>Saprolegniales</taxon>
        <taxon>Verrucalvaceae</taxon>
        <taxon>Aphanomyces</taxon>
    </lineage>
</organism>
<gene>
    <name evidence="1" type="ORF">DYB25_011410</name>
</gene>
<proteinExistence type="predicted"/>
<protein>
    <submittedName>
        <fullName evidence="1">Uncharacterized protein</fullName>
    </submittedName>
</protein>
<reference evidence="1 2" key="1">
    <citation type="submission" date="2018-08" db="EMBL/GenBank/DDBJ databases">
        <title>Aphanomyces genome sequencing and annotation.</title>
        <authorList>
            <person name="Minardi D."/>
            <person name="Oidtmann B."/>
            <person name="Van Der Giezen M."/>
            <person name="Studholme D.J."/>
        </authorList>
    </citation>
    <scope>NUCLEOTIDE SEQUENCE [LARGE SCALE GENOMIC DNA]</scope>
    <source>
        <strain evidence="1 2">Yx</strain>
    </source>
</reference>
<sequence>MSRRNKWHSATLTADPSARNVGKEWLTQQMNHNMHDPIALLPAVSYDEEFVHIDVQMSDDGEPFMCMERMQYSWPGTVQMLRRLAESNMQAMLFQNYAEMAST</sequence>
<comment type="caution">
    <text evidence="1">The sequence shown here is derived from an EMBL/GenBank/DDBJ whole genome shotgun (WGS) entry which is preliminary data.</text>
</comment>
<accession>A0A397B030</accession>
<dbReference type="Proteomes" id="UP000266239">
    <property type="component" value="Unassembled WGS sequence"/>
</dbReference>
<evidence type="ECO:0000313" key="2">
    <source>
        <dbReference type="Proteomes" id="UP000266239"/>
    </source>
</evidence>
<evidence type="ECO:0000313" key="1">
    <source>
        <dbReference type="EMBL" id="RHY11061.1"/>
    </source>
</evidence>
<dbReference type="AlphaFoldDB" id="A0A397B030"/>
<name>A0A397B030_APHAT</name>